<evidence type="ECO:0000313" key="1">
    <source>
        <dbReference type="EMBL" id="KAI4357227.1"/>
    </source>
</evidence>
<keyword evidence="2" id="KW-1185">Reference proteome</keyword>
<dbReference type="EMBL" id="CM039426">
    <property type="protein sequence ID" value="KAI4357227.1"/>
    <property type="molecule type" value="Genomic_DNA"/>
</dbReference>
<accession>A0ACB9QAZ0</accession>
<proteinExistence type="predicted"/>
<evidence type="ECO:0000313" key="2">
    <source>
        <dbReference type="Proteomes" id="UP000828941"/>
    </source>
</evidence>
<sequence length="461" mass="52248">MQKSESVQDYLSRANSVVNKMKSYGEKITDETIVTKILRTLIPRFNFVVAAIEEAHDMSKYSFDELMSSLQAHEDRMNQSQEKHEEQAFQVKGESFNMTNSTGRGNGKSGFRGRGRVKGHGDGGRGRGRGDGRGRGQYNEQKQSNFQRYSLQFHHCKKFGHKEAYCWAKQRGETNHAGFTEAEEAETLFMAYTKLEAKTEAKSVFQVQVRGRGMIAVHNDNGKKKFLNDVLLVPNLANNLLSVGQMMENGFSVIFDDYHCVIYDKKSGELVAKVPMTKNIMFPLDISSVDKKAMVVKEVSNSDMWHLRYGHLHLNGLQLLSRKDMVFGLPNIDAINFCEGCVLGNQSKKSFPVGKSWRASQCLELVDLPQGKNVIGLKWVFRTKYNADNSIQKHKARLVAKGYAQQQGIDFDETFSPVARFEMVRTFLALAAQLQWPVFQFDVKSAFLNGELKEEVYVSQP</sequence>
<comment type="caution">
    <text evidence="1">The sequence shown here is derived from an EMBL/GenBank/DDBJ whole genome shotgun (WGS) entry which is preliminary data.</text>
</comment>
<gene>
    <name evidence="1" type="ORF">L6164_001189</name>
</gene>
<name>A0ACB9QAZ0_BAUVA</name>
<organism evidence="1 2">
    <name type="scientific">Bauhinia variegata</name>
    <name type="common">Purple orchid tree</name>
    <name type="synonym">Phanera variegata</name>
    <dbReference type="NCBI Taxonomy" id="167791"/>
    <lineage>
        <taxon>Eukaryota</taxon>
        <taxon>Viridiplantae</taxon>
        <taxon>Streptophyta</taxon>
        <taxon>Embryophyta</taxon>
        <taxon>Tracheophyta</taxon>
        <taxon>Spermatophyta</taxon>
        <taxon>Magnoliopsida</taxon>
        <taxon>eudicotyledons</taxon>
        <taxon>Gunneridae</taxon>
        <taxon>Pentapetalae</taxon>
        <taxon>rosids</taxon>
        <taxon>fabids</taxon>
        <taxon>Fabales</taxon>
        <taxon>Fabaceae</taxon>
        <taxon>Cercidoideae</taxon>
        <taxon>Cercideae</taxon>
        <taxon>Bauhiniinae</taxon>
        <taxon>Bauhinia</taxon>
    </lineage>
</organism>
<protein>
    <submittedName>
        <fullName evidence="1">Uncharacterized protein</fullName>
    </submittedName>
</protein>
<reference evidence="1 2" key="1">
    <citation type="journal article" date="2022" name="DNA Res.">
        <title>Chromosomal-level genome assembly of the orchid tree Bauhinia variegata (Leguminosae; Cercidoideae) supports the allotetraploid origin hypothesis of Bauhinia.</title>
        <authorList>
            <person name="Zhong Y."/>
            <person name="Chen Y."/>
            <person name="Zheng D."/>
            <person name="Pang J."/>
            <person name="Liu Y."/>
            <person name="Luo S."/>
            <person name="Meng S."/>
            <person name="Qian L."/>
            <person name="Wei D."/>
            <person name="Dai S."/>
            <person name="Zhou R."/>
        </authorList>
    </citation>
    <scope>NUCLEOTIDE SEQUENCE [LARGE SCALE GENOMIC DNA]</scope>
    <source>
        <strain evidence="1">BV-YZ2020</strain>
    </source>
</reference>
<dbReference type="Proteomes" id="UP000828941">
    <property type="component" value="Chromosome 1"/>
</dbReference>